<keyword evidence="1" id="KW-1185">Reference proteome</keyword>
<protein>
    <submittedName>
        <fullName evidence="2">Autophagy-related protein</fullName>
    </submittedName>
</protein>
<dbReference type="AlphaFoldDB" id="A0A1I8HK07"/>
<organism evidence="1 2">
    <name type="scientific">Macrostomum lignano</name>
    <dbReference type="NCBI Taxonomy" id="282301"/>
    <lineage>
        <taxon>Eukaryota</taxon>
        <taxon>Metazoa</taxon>
        <taxon>Spiralia</taxon>
        <taxon>Lophotrochozoa</taxon>
        <taxon>Platyhelminthes</taxon>
        <taxon>Rhabditophora</taxon>
        <taxon>Macrostomorpha</taxon>
        <taxon>Macrostomida</taxon>
        <taxon>Macrostomidae</taxon>
        <taxon>Macrostomum</taxon>
    </lineage>
</organism>
<accession>A0A1I8HK07</accession>
<proteinExistence type="predicted"/>
<evidence type="ECO:0000313" key="1">
    <source>
        <dbReference type="Proteomes" id="UP000095280"/>
    </source>
</evidence>
<dbReference type="Proteomes" id="UP000095280">
    <property type="component" value="Unplaced"/>
</dbReference>
<dbReference type="WBParaSite" id="maker-uti_cns_0006572-snap-gene-0.3-mRNA-1">
    <property type="protein sequence ID" value="maker-uti_cns_0006572-snap-gene-0.3-mRNA-1"/>
    <property type="gene ID" value="maker-uti_cns_0006572-snap-gene-0.3"/>
</dbReference>
<sequence>WEGQQPRESKSEAAQTAAFGSRGYLVSLIGRAKPMPMATVFMHFYSNYAPKAILLWLLLPWTPWTLVHTDRQLRIGDNNETMREFVAKIFQDYDKSIPPSMYTGVTIKVQVSTMIHSISGVNERS</sequence>
<evidence type="ECO:0000313" key="2">
    <source>
        <dbReference type="WBParaSite" id="maker-uti_cns_0006572-snap-gene-0.3-mRNA-1"/>
    </source>
</evidence>
<name>A0A1I8HK07_9PLAT</name>
<reference evidence="2" key="1">
    <citation type="submission" date="2016-11" db="UniProtKB">
        <authorList>
            <consortium name="WormBaseParasite"/>
        </authorList>
    </citation>
    <scope>IDENTIFICATION</scope>
</reference>